<proteinExistence type="predicted"/>
<dbReference type="InterPro" id="IPR027417">
    <property type="entry name" value="P-loop_NTPase"/>
</dbReference>
<dbReference type="RefSeq" id="WP_093990428.1">
    <property type="nucleotide sequence ID" value="NZ_FXZK01000001.1"/>
</dbReference>
<gene>
    <name evidence="1" type="ORF">LOM8899_00352</name>
</gene>
<dbReference type="Proteomes" id="UP000201613">
    <property type="component" value="Unassembled WGS sequence"/>
</dbReference>
<name>A0A238L972_9RHOB</name>
<reference evidence="1 2" key="1">
    <citation type="submission" date="2017-05" db="EMBL/GenBank/DDBJ databases">
        <authorList>
            <person name="Song R."/>
            <person name="Chenine A.L."/>
            <person name="Ruprecht R.M."/>
        </authorList>
    </citation>
    <scope>NUCLEOTIDE SEQUENCE [LARGE SCALE GENOMIC DNA]</scope>
    <source>
        <strain evidence="1 2">CECT 8899</strain>
    </source>
</reference>
<accession>A0A238L972</accession>
<evidence type="ECO:0000313" key="2">
    <source>
        <dbReference type="Proteomes" id="UP000201613"/>
    </source>
</evidence>
<dbReference type="SUPFAM" id="SSF52540">
    <property type="entry name" value="P-loop containing nucleoside triphosphate hydrolases"/>
    <property type="match status" value="1"/>
</dbReference>
<dbReference type="OrthoDB" id="7705857at2"/>
<keyword evidence="2" id="KW-1185">Reference proteome</keyword>
<protein>
    <recommendedName>
        <fullName evidence="3">Stf0 sulfotransferase</fullName>
    </recommendedName>
</protein>
<dbReference type="AlphaFoldDB" id="A0A238L972"/>
<dbReference type="EMBL" id="FXZK01000001">
    <property type="protein sequence ID" value="SMY06229.1"/>
    <property type="molecule type" value="Genomic_DNA"/>
</dbReference>
<organism evidence="1 2">
    <name type="scientific">Flavimaricola marinus</name>
    <dbReference type="NCBI Taxonomy" id="1819565"/>
    <lineage>
        <taxon>Bacteria</taxon>
        <taxon>Pseudomonadati</taxon>
        <taxon>Pseudomonadota</taxon>
        <taxon>Alphaproteobacteria</taxon>
        <taxon>Rhodobacterales</taxon>
        <taxon>Paracoccaceae</taxon>
        <taxon>Flavimaricola</taxon>
    </lineage>
</organism>
<sequence length="269" mass="30048">MAQRRIVVVHAGFHKTGTTSVQALLRQHGKQIWPQHALVLPPRIPSILRVATLHSALRDPLSLNEFAFRLKEFLATLDLGKKRGLCISAEDLAGLIPGRNGHPGYEATPTLMATMARCLKEALGDEIELTFFFSTRAAEAWLRSTYWQNLRGSRLTERFESYAEPLAECSDLEAIVQQVRDKVSPHRVISRPLEETRDLPLGPGEPILDLLELHSAARAEIKPVKAYNAAPPDKLVDAVLRLNRSNLDDESLAREKAQALGRFALKRDN</sequence>
<evidence type="ECO:0000313" key="1">
    <source>
        <dbReference type="EMBL" id="SMY06229.1"/>
    </source>
</evidence>
<evidence type="ECO:0008006" key="3">
    <source>
        <dbReference type="Google" id="ProtNLM"/>
    </source>
</evidence>